<dbReference type="Pfam" id="PF20258">
    <property type="entry name" value="tRNA_Me_trans_C"/>
    <property type="match status" value="1"/>
</dbReference>
<name>R7TJX6_CAPTE</name>
<dbReference type="EMBL" id="AMQN01002560">
    <property type="status" value="NOT_ANNOTATED_CDS"/>
    <property type="molecule type" value="Genomic_DNA"/>
</dbReference>
<dbReference type="EnsemblMetazoa" id="CapteT222819">
    <property type="protein sequence ID" value="CapteP222819"/>
    <property type="gene ID" value="CapteG222819"/>
</dbReference>
<dbReference type="OrthoDB" id="3685at2759"/>
<dbReference type="PANTHER" id="PTHR11933:SF5">
    <property type="entry name" value="MITOCHONDRIAL TRNA-SPECIFIC 2-THIOURIDYLASE 1"/>
    <property type="match status" value="1"/>
</dbReference>
<dbReference type="OMA" id="QSCTAYY"/>
<reference evidence="5" key="1">
    <citation type="submission" date="2012-12" db="EMBL/GenBank/DDBJ databases">
        <authorList>
            <person name="Hellsten U."/>
            <person name="Grimwood J."/>
            <person name="Chapman J.A."/>
            <person name="Shapiro H."/>
            <person name="Aerts A."/>
            <person name="Otillar R.P."/>
            <person name="Terry A.Y."/>
            <person name="Boore J.L."/>
            <person name="Simakov O."/>
            <person name="Marletaz F."/>
            <person name="Cho S.-J."/>
            <person name="Edsinger-Gonzales E."/>
            <person name="Havlak P."/>
            <person name="Kuo D.-H."/>
            <person name="Larsson T."/>
            <person name="Lv J."/>
            <person name="Arendt D."/>
            <person name="Savage R."/>
            <person name="Osoegawa K."/>
            <person name="de Jong P."/>
            <person name="Lindberg D.R."/>
            <person name="Seaver E.C."/>
            <person name="Weisblat D.A."/>
            <person name="Putnam N.H."/>
            <person name="Grigoriev I.V."/>
            <person name="Rokhsar D.S."/>
        </authorList>
    </citation>
    <scope>NUCLEOTIDE SEQUENCE</scope>
    <source>
        <strain evidence="5">I ESC-2004</strain>
    </source>
</reference>
<organism evidence="3">
    <name type="scientific">Capitella teleta</name>
    <name type="common">Polychaete worm</name>
    <dbReference type="NCBI Taxonomy" id="283909"/>
    <lineage>
        <taxon>Eukaryota</taxon>
        <taxon>Metazoa</taxon>
        <taxon>Spiralia</taxon>
        <taxon>Lophotrochozoa</taxon>
        <taxon>Annelida</taxon>
        <taxon>Polychaeta</taxon>
        <taxon>Sedentaria</taxon>
        <taxon>Scolecida</taxon>
        <taxon>Capitellidae</taxon>
        <taxon>Capitella</taxon>
    </lineage>
</organism>
<dbReference type="STRING" id="283909.R7TJX6"/>
<proteinExistence type="predicted"/>
<dbReference type="Pfam" id="PF20259">
    <property type="entry name" value="tRNA_Me_trans_M"/>
    <property type="match status" value="1"/>
</dbReference>
<reference evidence="4" key="3">
    <citation type="submission" date="2015-06" db="UniProtKB">
        <authorList>
            <consortium name="EnsemblMetazoa"/>
        </authorList>
    </citation>
    <scope>IDENTIFICATION</scope>
</reference>
<dbReference type="EMBL" id="KB309538">
    <property type="protein sequence ID" value="ELT94024.1"/>
    <property type="molecule type" value="Genomic_DNA"/>
</dbReference>
<dbReference type="Proteomes" id="UP000014760">
    <property type="component" value="Unassembled WGS sequence"/>
</dbReference>
<evidence type="ECO:0000259" key="2">
    <source>
        <dbReference type="Pfam" id="PF20259"/>
    </source>
</evidence>
<dbReference type="Gene3D" id="2.30.30.280">
    <property type="entry name" value="Adenine nucleotide alpha hydrolases-like domains"/>
    <property type="match status" value="1"/>
</dbReference>
<dbReference type="InterPro" id="IPR023382">
    <property type="entry name" value="MnmA-like_central_sf"/>
</dbReference>
<dbReference type="SUPFAM" id="SSF52402">
    <property type="entry name" value="Adenine nucleotide alpha hydrolases-like"/>
    <property type="match status" value="1"/>
</dbReference>
<dbReference type="AlphaFoldDB" id="R7TJX6"/>
<dbReference type="InterPro" id="IPR046884">
    <property type="entry name" value="MnmA-like_central"/>
</dbReference>
<dbReference type="Pfam" id="PF03054">
    <property type="entry name" value="tRNA_Me_trans"/>
    <property type="match status" value="1"/>
</dbReference>
<dbReference type="InterPro" id="IPR014729">
    <property type="entry name" value="Rossmann-like_a/b/a_fold"/>
</dbReference>
<dbReference type="GO" id="GO:0005739">
    <property type="term" value="C:mitochondrion"/>
    <property type="evidence" value="ECO:0007669"/>
    <property type="project" value="TreeGrafter"/>
</dbReference>
<evidence type="ECO:0000313" key="3">
    <source>
        <dbReference type="EMBL" id="ELT94024.1"/>
    </source>
</evidence>
<evidence type="ECO:0000259" key="1">
    <source>
        <dbReference type="Pfam" id="PF20258"/>
    </source>
</evidence>
<gene>
    <name evidence="3" type="ORF">CAPTEDRAFT_222819</name>
</gene>
<dbReference type="HOGENOM" id="CLU_819514_0_0_1"/>
<dbReference type="InterPro" id="IPR046885">
    <property type="entry name" value="MnmA-like_C"/>
</dbReference>
<dbReference type="PANTHER" id="PTHR11933">
    <property type="entry name" value="TRNA 5-METHYLAMINOMETHYL-2-THIOURIDYLATE -METHYLTRANSFERASE"/>
    <property type="match status" value="1"/>
</dbReference>
<protein>
    <submittedName>
        <fullName evidence="3 4">Uncharacterized protein</fullName>
    </submittedName>
</protein>
<accession>R7TJX6</accession>
<dbReference type="GO" id="GO:0002143">
    <property type="term" value="P:tRNA wobble position uridine thiolation"/>
    <property type="evidence" value="ECO:0007669"/>
    <property type="project" value="TreeGrafter"/>
</dbReference>
<sequence>MSSKKHIACLLSGSMDSAVAALLTKRKGYAITCLHVRNKYFPNSVWEANCERVERIGRALNLPTRHFSPDSDSWQRFTQTLLKEYKRNLVPDAGVAFHHHILSEAALTHATAQLGASAVVSGHYVRTSFGENIFSSYISVLGNKLLKAVDLKHDQSFMLSQIVQKNLQKMIFPLGEFNREIMDKIVDCSELKDVPKDCFKTKTMLNGFEGDIFTDDIEQWIETKSGNVTHIESGKCLKTHSGLHKYKVGQELFIDGRCYYITDKDLKSGSISVTENPDHPAFYCNTMFLSLAHWNYHTPYDFFQKQMMNSDFKYGNSHQPTIKGVLTIGTNNEYCGNDHLILSSSQPVFAINPGSHVALYHDEHCIGGALVLRPGASQYALNYRKYRPKQPTGLQKAIAQIWSKLFFQ</sequence>
<dbReference type="Gene3D" id="3.40.50.620">
    <property type="entry name" value="HUPs"/>
    <property type="match status" value="1"/>
</dbReference>
<evidence type="ECO:0000313" key="5">
    <source>
        <dbReference type="Proteomes" id="UP000014760"/>
    </source>
</evidence>
<feature type="domain" description="tRNA-specific 2-thiouridylase MnmA-like central" evidence="2">
    <location>
        <begin position="217"/>
        <end position="274"/>
    </location>
</feature>
<keyword evidence="5" id="KW-1185">Reference proteome</keyword>
<dbReference type="GO" id="GO:0016783">
    <property type="term" value="F:sulfurtransferase activity"/>
    <property type="evidence" value="ECO:0007669"/>
    <property type="project" value="InterPro"/>
</dbReference>
<feature type="domain" description="tRNA-specific 2-thiouridylase MnmA-like C-terminal" evidence="1">
    <location>
        <begin position="335"/>
        <end position="371"/>
    </location>
</feature>
<evidence type="ECO:0000313" key="4">
    <source>
        <dbReference type="EnsemblMetazoa" id="CapteP222819"/>
    </source>
</evidence>
<reference evidence="3 5" key="2">
    <citation type="journal article" date="2013" name="Nature">
        <title>Insights into bilaterian evolution from three spiralian genomes.</title>
        <authorList>
            <person name="Simakov O."/>
            <person name="Marletaz F."/>
            <person name="Cho S.J."/>
            <person name="Edsinger-Gonzales E."/>
            <person name="Havlak P."/>
            <person name="Hellsten U."/>
            <person name="Kuo D.H."/>
            <person name="Larsson T."/>
            <person name="Lv J."/>
            <person name="Arendt D."/>
            <person name="Savage R."/>
            <person name="Osoegawa K."/>
            <person name="de Jong P."/>
            <person name="Grimwood J."/>
            <person name="Chapman J.A."/>
            <person name="Shapiro H."/>
            <person name="Aerts A."/>
            <person name="Otillar R.P."/>
            <person name="Terry A.Y."/>
            <person name="Boore J.L."/>
            <person name="Grigoriev I.V."/>
            <person name="Lindberg D.R."/>
            <person name="Seaver E.C."/>
            <person name="Weisblat D.A."/>
            <person name="Putnam N.H."/>
            <person name="Rokhsar D.S."/>
        </authorList>
    </citation>
    <scope>NUCLEOTIDE SEQUENCE</scope>
    <source>
        <strain evidence="3 5">I ESC-2004</strain>
    </source>
</reference>